<evidence type="ECO:0000256" key="4">
    <source>
        <dbReference type="RuleBase" id="RU365031"/>
    </source>
</evidence>
<dbReference type="SUPFAM" id="SSF110710">
    <property type="entry name" value="TTHA0583/YokD-like"/>
    <property type="match status" value="1"/>
</dbReference>
<keyword evidence="6" id="KW-1185">Reference proteome</keyword>
<accession>A0A2W0H6J3</accession>
<evidence type="ECO:0000256" key="3">
    <source>
        <dbReference type="ARBA" id="ARBA00023315"/>
    </source>
</evidence>
<keyword evidence="4" id="KW-0046">Antibiotic resistance</keyword>
<dbReference type="InterPro" id="IPR028345">
    <property type="entry name" value="Antibiotic_NAT-like"/>
</dbReference>
<dbReference type="Pfam" id="PF02522">
    <property type="entry name" value="Antibiotic_NAT"/>
    <property type="match status" value="1"/>
</dbReference>
<dbReference type="AlphaFoldDB" id="A0A2W0H6J3"/>
<proteinExistence type="inferred from homology"/>
<comment type="caution">
    <text evidence="5">The sequence shown here is derived from an EMBL/GenBank/DDBJ whole genome shotgun (WGS) entry which is preliminary data.</text>
</comment>
<dbReference type="Proteomes" id="UP000248066">
    <property type="component" value="Unassembled WGS sequence"/>
</dbReference>
<name>A0A2W0H6J3_9BACI</name>
<dbReference type="OrthoDB" id="7330654at2"/>
<evidence type="ECO:0000256" key="2">
    <source>
        <dbReference type="ARBA" id="ARBA00022679"/>
    </source>
</evidence>
<keyword evidence="2 4" id="KW-0808">Transferase</keyword>
<evidence type="ECO:0000256" key="1">
    <source>
        <dbReference type="ARBA" id="ARBA00006383"/>
    </source>
</evidence>
<keyword evidence="3 4" id="KW-0012">Acyltransferase</keyword>
<comment type="catalytic activity">
    <reaction evidence="4">
        <text>a 2-deoxystreptamine antibiotic + acetyl-CoA = an N(3)-acetyl-2-deoxystreptamine antibiotic + CoA + H(+)</text>
        <dbReference type="Rhea" id="RHEA:12665"/>
        <dbReference type="ChEBI" id="CHEBI:15378"/>
        <dbReference type="ChEBI" id="CHEBI:57287"/>
        <dbReference type="ChEBI" id="CHEBI:57288"/>
        <dbReference type="ChEBI" id="CHEBI:57921"/>
        <dbReference type="ChEBI" id="CHEBI:77452"/>
        <dbReference type="EC" id="2.3.1.81"/>
    </reaction>
</comment>
<dbReference type="EMBL" id="PDOF01000002">
    <property type="protein sequence ID" value="PYZ96316.1"/>
    <property type="molecule type" value="Genomic_DNA"/>
</dbReference>
<dbReference type="InterPro" id="IPR003679">
    <property type="entry name" value="Amioglycoside_AcTrfase"/>
</dbReference>
<comment type="similarity">
    <text evidence="1 4">Belongs to the antibiotic N-acetyltransferase family.</text>
</comment>
<dbReference type="GO" id="GO:0046353">
    <property type="term" value="F:aminoglycoside 3-N-acetyltransferase activity"/>
    <property type="evidence" value="ECO:0007669"/>
    <property type="project" value="UniProtKB-EC"/>
</dbReference>
<dbReference type="PANTHER" id="PTHR11104">
    <property type="entry name" value="AMINOGLYCOSIDE N3-ACETYLTRANSFERASE"/>
    <property type="match status" value="1"/>
</dbReference>
<reference evidence="5 6" key="1">
    <citation type="submission" date="2017-10" db="EMBL/GenBank/DDBJ databases">
        <title>Bacillus sp. nov., a halophilic bacterium isolated from a Yangshapao Lake.</title>
        <authorList>
            <person name="Wang H."/>
        </authorList>
    </citation>
    <scope>NUCLEOTIDE SEQUENCE [LARGE SCALE GENOMIC DNA]</scope>
    <source>
        <strain evidence="5 6">YSP-3</strain>
    </source>
</reference>
<gene>
    <name evidence="5" type="ORF">CR205_11335</name>
</gene>
<dbReference type="GO" id="GO:0046677">
    <property type="term" value="P:response to antibiotic"/>
    <property type="evidence" value="ECO:0007669"/>
    <property type="project" value="UniProtKB-KW"/>
</dbReference>
<dbReference type="RefSeq" id="WP_110519877.1">
    <property type="nucleotide sequence ID" value="NZ_PDOF01000002.1"/>
</dbReference>
<sequence length="273" mass="29774">MKQIVDKTTRLNTRGTITAEVRALGVSPGDTVLVHTSLSAIGWTNGGAQTVIEGLLDAVGEAGTIVMPAQSGDLSDPSEWEAPPVPEAWWQEIRATMPPYDPAVTPTRGMGMTAELFRTRPEAIRSDHPNVSFAAIGKKNREILTGHELNFSLGEQSPLQKLYEADATVLMIGTTYETNTSFHLGEYQVPGAKIVEKGAPVMENGQRVWATYRDIAFQDERFEELGAIFEKVNPVNKGRIGEAESRLFSLRDAADASARFFTKILSPGQDGVR</sequence>
<dbReference type="PANTHER" id="PTHR11104:SF0">
    <property type="entry name" value="SPBETA PROPHAGE-DERIVED AMINOGLYCOSIDE N(3')-ACETYLTRANSFERASE-LIKE PROTEIN YOKD"/>
    <property type="match status" value="1"/>
</dbReference>
<evidence type="ECO:0000313" key="5">
    <source>
        <dbReference type="EMBL" id="PYZ96316.1"/>
    </source>
</evidence>
<evidence type="ECO:0000313" key="6">
    <source>
        <dbReference type="Proteomes" id="UP000248066"/>
    </source>
</evidence>
<dbReference type="EC" id="2.3.1.-" evidence="4"/>
<protein>
    <recommendedName>
        <fullName evidence="4">Aminoglycoside N(3)-acetyltransferase</fullName>
        <ecNumber evidence="4">2.3.1.-</ecNumber>
    </recommendedName>
</protein>
<organism evidence="5 6">
    <name type="scientific">Alteribacter lacisalsi</name>
    <dbReference type="NCBI Taxonomy" id="2045244"/>
    <lineage>
        <taxon>Bacteria</taxon>
        <taxon>Bacillati</taxon>
        <taxon>Bacillota</taxon>
        <taxon>Bacilli</taxon>
        <taxon>Bacillales</taxon>
        <taxon>Bacillaceae</taxon>
        <taxon>Alteribacter</taxon>
    </lineage>
</organism>